<organism evidence="3 4">
    <name type="scientific">Agrobacterium rubi TR3 = NBRC 13261</name>
    <dbReference type="NCBI Taxonomy" id="1368415"/>
    <lineage>
        <taxon>Bacteria</taxon>
        <taxon>Pseudomonadati</taxon>
        <taxon>Pseudomonadota</taxon>
        <taxon>Alphaproteobacteria</taxon>
        <taxon>Hyphomicrobiales</taxon>
        <taxon>Rhizobiaceae</taxon>
        <taxon>Rhizobium/Agrobacterium group</taxon>
        <taxon>Agrobacterium</taxon>
    </lineage>
</organism>
<dbReference type="RefSeq" id="WP_045231183.1">
    <property type="nucleotide sequence ID" value="NZ_BBJU01000019.1"/>
</dbReference>
<dbReference type="AlphaFoldDB" id="A0A081CY87"/>
<name>A0A081CY87_9HYPH</name>
<keyword evidence="1" id="KW-0812">Transmembrane</keyword>
<accession>A0A081CY87</accession>
<evidence type="ECO:0000313" key="3">
    <source>
        <dbReference type="EMBL" id="GAK71633.1"/>
    </source>
</evidence>
<evidence type="ECO:0000313" key="4">
    <source>
        <dbReference type="Proteomes" id="UP000028701"/>
    </source>
</evidence>
<keyword evidence="1" id="KW-0472">Membrane</keyword>
<feature type="transmembrane region" description="Helical" evidence="1">
    <location>
        <begin position="12"/>
        <end position="35"/>
    </location>
</feature>
<dbReference type="EMBL" id="BBJU01000019">
    <property type="protein sequence ID" value="GAK71633.1"/>
    <property type="molecule type" value="Genomic_DNA"/>
</dbReference>
<reference evidence="3 4" key="1">
    <citation type="submission" date="2014-08" db="EMBL/GenBank/DDBJ databases">
        <title>Whole genome shotgun sequence of Rhizobium rubi NBRC 13261.</title>
        <authorList>
            <person name="Katano-Makiyama Y."/>
            <person name="Hosoyama A."/>
            <person name="Hashimoto M."/>
            <person name="Hosoyama Y."/>
            <person name="Noguchi M."/>
            <person name="Tsuchikane K."/>
            <person name="Uohara A."/>
            <person name="Ohji S."/>
            <person name="Ichikawa N."/>
            <person name="Kimura A."/>
            <person name="Yamazoe A."/>
            <person name="Fujita N."/>
        </authorList>
    </citation>
    <scope>NUCLEOTIDE SEQUENCE [LARGE SCALE GENOMIC DNA]</scope>
    <source>
        <strain evidence="3 4">NBRC 13261</strain>
    </source>
</reference>
<gene>
    <name evidence="3" type="ORF">RRU01S_19_00380</name>
</gene>
<comment type="caution">
    <text evidence="3">The sequence shown here is derived from an EMBL/GenBank/DDBJ whole genome shotgun (WGS) entry which is preliminary data.</text>
</comment>
<keyword evidence="1" id="KW-1133">Transmembrane helix</keyword>
<dbReference type="InterPro" id="IPR025588">
    <property type="entry name" value="YcxB-like_C"/>
</dbReference>
<protein>
    <recommendedName>
        <fullName evidence="2">YcxB-like C-terminal domain-containing protein</fullName>
    </recommendedName>
</protein>
<evidence type="ECO:0000259" key="2">
    <source>
        <dbReference type="Pfam" id="PF14317"/>
    </source>
</evidence>
<sequence>MYAELYFRYWPIWFLPLLLTVFSGHLAGLMAAMVFKTRAAANQDIVVTLSRDGVRARSADINSDISWSGIVKAIQTRTHLFLALSKREALILPRRGFASDADYAEAVRLVRAHLRPSAPFVRHEGLRIIDVKTGDVK</sequence>
<dbReference type="Proteomes" id="UP000028701">
    <property type="component" value="Unassembled WGS sequence"/>
</dbReference>
<proteinExistence type="predicted"/>
<dbReference type="Pfam" id="PF14317">
    <property type="entry name" value="YcxB"/>
    <property type="match status" value="1"/>
</dbReference>
<evidence type="ECO:0000256" key="1">
    <source>
        <dbReference type="SAM" id="Phobius"/>
    </source>
</evidence>
<feature type="domain" description="YcxB-like C-terminal" evidence="2">
    <location>
        <begin position="50"/>
        <end position="105"/>
    </location>
</feature>